<dbReference type="EMBL" id="MU864350">
    <property type="protein sequence ID" value="KAK4193723.1"/>
    <property type="molecule type" value="Genomic_DNA"/>
</dbReference>
<dbReference type="InterPro" id="IPR007757">
    <property type="entry name" value="MT-A70-like"/>
</dbReference>
<name>A0AAN6X5F9_9PEZI</name>
<dbReference type="GO" id="GO:0008168">
    <property type="term" value="F:methyltransferase activity"/>
    <property type="evidence" value="ECO:0007669"/>
    <property type="project" value="TreeGrafter"/>
</dbReference>
<evidence type="ECO:0000256" key="1">
    <source>
        <dbReference type="PROSITE-ProRule" id="PRU00489"/>
    </source>
</evidence>
<dbReference type="AlphaFoldDB" id="A0AAN6X5F9"/>
<dbReference type="GO" id="GO:0005634">
    <property type="term" value="C:nucleus"/>
    <property type="evidence" value="ECO:0007669"/>
    <property type="project" value="TreeGrafter"/>
</dbReference>
<proteinExistence type="inferred from homology"/>
<evidence type="ECO:0000256" key="2">
    <source>
        <dbReference type="SAM" id="MobiDB-lite"/>
    </source>
</evidence>
<feature type="region of interest" description="Disordered" evidence="2">
    <location>
        <begin position="42"/>
        <end position="77"/>
    </location>
</feature>
<dbReference type="Proteomes" id="UP001302126">
    <property type="component" value="Unassembled WGS sequence"/>
</dbReference>
<reference evidence="3" key="1">
    <citation type="journal article" date="2023" name="Mol. Phylogenet. Evol.">
        <title>Genome-scale phylogeny and comparative genomics of the fungal order Sordariales.</title>
        <authorList>
            <person name="Hensen N."/>
            <person name="Bonometti L."/>
            <person name="Westerberg I."/>
            <person name="Brannstrom I.O."/>
            <person name="Guillou S."/>
            <person name="Cros-Aarteil S."/>
            <person name="Calhoun S."/>
            <person name="Haridas S."/>
            <person name="Kuo A."/>
            <person name="Mondo S."/>
            <person name="Pangilinan J."/>
            <person name="Riley R."/>
            <person name="LaButti K."/>
            <person name="Andreopoulos B."/>
            <person name="Lipzen A."/>
            <person name="Chen C."/>
            <person name="Yan M."/>
            <person name="Daum C."/>
            <person name="Ng V."/>
            <person name="Clum A."/>
            <person name="Steindorff A."/>
            <person name="Ohm R.A."/>
            <person name="Martin F."/>
            <person name="Silar P."/>
            <person name="Natvig D.O."/>
            <person name="Lalanne C."/>
            <person name="Gautier V."/>
            <person name="Ament-Velasquez S.L."/>
            <person name="Kruys A."/>
            <person name="Hutchinson M.I."/>
            <person name="Powell A.J."/>
            <person name="Barry K."/>
            <person name="Miller A.N."/>
            <person name="Grigoriev I.V."/>
            <person name="Debuchy R."/>
            <person name="Gladieux P."/>
            <person name="Hiltunen Thoren M."/>
            <person name="Johannesson H."/>
        </authorList>
    </citation>
    <scope>NUCLEOTIDE SEQUENCE</scope>
    <source>
        <strain evidence="3">PSN309</strain>
    </source>
</reference>
<evidence type="ECO:0000313" key="3">
    <source>
        <dbReference type="EMBL" id="KAK4193723.1"/>
    </source>
</evidence>
<dbReference type="PANTHER" id="PTHR12829:SF4">
    <property type="entry name" value="N(6)-ADENINE-SPECIFIC METHYLTRANSFERASE METTL4"/>
    <property type="match status" value="1"/>
</dbReference>
<protein>
    <submittedName>
        <fullName evidence="3">MT-A70-domain-containing protein</fullName>
    </submittedName>
</protein>
<dbReference type="SUPFAM" id="SSF53335">
    <property type="entry name" value="S-adenosyl-L-methionine-dependent methyltransferases"/>
    <property type="match status" value="1"/>
</dbReference>
<comment type="caution">
    <text evidence="3">The sequence shown here is derived from an EMBL/GenBank/DDBJ whole genome shotgun (WGS) entry which is preliminary data.</text>
</comment>
<dbReference type="Pfam" id="PF05063">
    <property type="entry name" value="MT-A70"/>
    <property type="match status" value="1"/>
</dbReference>
<sequence>MTPSCILWQNVNKTTVLLDLPASIQEAQFLSDHLTPLGDDLGIDSPPKPRALVSALPPTEPFSTPEPKTVDSGQPTSPAAQVAELMTLAAVESALEEIIQESYNGPWCLPRYDQPKPSRAAAREHVQPGLLKHAATTPTTVNPGLVSTSSSSSSGLEQYYIPPGSHFLRGTISSERDNFLSIAPEFDLVTLDPPWPNRSAKRKRGQGSYQTVPDLDATRNLLLQIPIASRLSSDGLVAVWVTNAARFTDLLTSPRGVFSEWDVELVGEWTWLKVTTHGEPIVSLDSCWRKPWERLLIARKRGSSKTRSIQGKVIVAVPDVHSRKPSLRSLFEEFLPPGYKALEVFARNLTAGWWAWGNEVLLFQHKDHWREPDTEEAESETQGE</sequence>
<dbReference type="PANTHER" id="PTHR12829">
    <property type="entry name" value="N6-ADENOSINE-METHYLTRANSFERASE"/>
    <property type="match status" value="1"/>
</dbReference>
<evidence type="ECO:0000313" key="4">
    <source>
        <dbReference type="Proteomes" id="UP001302126"/>
    </source>
</evidence>
<gene>
    <name evidence="3" type="ORF">QBC35DRAFT_4352</name>
</gene>
<organism evidence="3 4">
    <name type="scientific">Podospora australis</name>
    <dbReference type="NCBI Taxonomy" id="1536484"/>
    <lineage>
        <taxon>Eukaryota</taxon>
        <taxon>Fungi</taxon>
        <taxon>Dikarya</taxon>
        <taxon>Ascomycota</taxon>
        <taxon>Pezizomycotina</taxon>
        <taxon>Sordariomycetes</taxon>
        <taxon>Sordariomycetidae</taxon>
        <taxon>Sordariales</taxon>
        <taxon>Podosporaceae</taxon>
        <taxon>Podospora</taxon>
    </lineage>
</organism>
<dbReference type="InterPro" id="IPR029063">
    <property type="entry name" value="SAM-dependent_MTases_sf"/>
</dbReference>
<comment type="similarity">
    <text evidence="1">Belongs to the MT-A70-like family.</text>
</comment>
<dbReference type="PROSITE" id="PS51143">
    <property type="entry name" value="MT_A70"/>
    <property type="match status" value="1"/>
</dbReference>
<keyword evidence="4" id="KW-1185">Reference proteome</keyword>
<reference evidence="3" key="2">
    <citation type="submission" date="2023-05" db="EMBL/GenBank/DDBJ databases">
        <authorList>
            <consortium name="Lawrence Berkeley National Laboratory"/>
            <person name="Steindorff A."/>
            <person name="Hensen N."/>
            <person name="Bonometti L."/>
            <person name="Westerberg I."/>
            <person name="Brannstrom I.O."/>
            <person name="Guillou S."/>
            <person name="Cros-Aarteil S."/>
            <person name="Calhoun S."/>
            <person name="Haridas S."/>
            <person name="Kuo A."/>
            <person name="Mondo S."/>
            <person name="Pangilinan J."/>
            <person name="Riley R."/>
            <person name="Labutti K."/>
            <person name="Andreopoulos B."/>
            <person name="Lipzen A."/>
            <person name="Chen C."/>
            <person name="Yanf M."/>
            <person name="Daum C."/>
            <person name="Ng V."/>
            <person name="Clum A."/>
            <person name="Ohm R."/>
            <person name="Martin F."/>
            <person name="Silar P."/>
            <person name="Natvig D."/>
            <person name="Lalanne C."/>
            <person name="Gautier V."/>
            <person name="Ament-Velasquez S.L."/>
            <person name="Kruys A."/>
            <person name="Hutchinson M.I."/>
            <person name="Powell A.J."/>
            <person name="Barry K."/>
            <person name="Miller A.N."/>
            <person name="Grigoriev I.V."/>
            <person name="Debuchy R."/>
            <person name="Gladieux P."/>
            <person name="Thoren M.H."/>
            <person name="Johannesson H."/>
        </authorList>
    </citation>
    <scope>NUCLEOTIDE SEQUENCE</scope>
    <source>
        <strain evidence="3">PSN309</strain>
    </source>
</reference>
<accession>A0AAN6X5F9</accession>